<dbReference type="InterPro" id="IPR036259">
    <property type="entry name" value="MFS_trans_sf"/>
</dbReference>
<dbReference type="KEGG" id="dci:103507647"/>
<organism evidence="8 9">
    <name type="scientific">Diaphorina citri</name>
    <name type="common">Asian citrus psyllid</name>
    <dbReference type="NCBI Taxonomy" id="121845"/>
    <lineage>
        <taxon>Eukaryota</taxon>
        <taxon>Metazoa</taxon>
        <taxon>Ecdysozoa</taxon>
        <taxon>Arthropoda</taxon>
        <taxon>Hexapoda</taxon>
        <taxon>Insecta</taxon>
        <taxon>Pterygota</taxon>
        <taxon>Neoptera</taxon>
        <taxon>Paraneoptera</taxon>
        <taxon>Hemiptera</taxon>
        <taxon>Sternorrhyncha</taxon>
        <taxon>Psylloidea</taxon>
        <taxon>Psyllidae</taxon>
        <taxon>Diaphorininae</taxon>
        <taxon>Diaphorina</taxon>
    </lineage>
</organism>
<feature type="transmembrane region" description="Helical" evidence="6">
    <location>
        <begin position="205"/>
        <end position="222"/>
    </location>
</feature>
<gene>
    <name evidence="9" type="primary">LOC103507647</name>
</gene>
<keyword evidence="3 6" id="KW-1133">Transmembrane helix</keyword>
<feature type="transmembrane region" description="Helical" evidence="6">
    <location>
        <begin position="177"/>
        <end position="199"/>
    </location>
</feature>
<dbReference type="GO" id="GO:0022857">
    <property type="term" value="F:transmembrane transporter activity"/>
    <property type="evidence" value="ECO:0007669"/>
    <property type="project" value="InterPro"/>
</dbReference>
<dbReference type="Pfam" id="PF00083">
    <property type="entry name" value="Sugar_tr"/>
    <property type="match status" value="1"/>
</dbReference>
<dbReference type="InterPro" id="IPR050549">
    <property type="entry name" value="MFS_Trehalose_Transporter"/>
</dbReference>
<evidence type="ECO:0000256" key="5">
    <source>
        <dbReference type="SAM" id="Coils"/>
    </source>
</evidence>
<reference evidence="9" key="1">
    <citation type="submission" date="2025-08" db="UniProtKB">
        <authorList>
            <consortium name="RefSeq"/>
        </authorList>
    </citation>
    <scope>IDENTIFICATION</scope>
</reference>
<keyword evidence="5" id="KW-0175">Coiled coil</keyword>
<dbReference type="InterPro" id="IPR020846">
    <property type="entry name" value="MFS_dom"/>
</dbReference>
<feature type="transmembrane region" description="Helical" evidence="6">
    <location>
        <begin position="143"/>
        <end position="165"/>
    </location>
</feature>
<evidence type="ECO:0000256" key="6">
    <source>
        <dbReference type="SAM" id="Phobius"/>
    </source>
</evidence>
<evidence type="ECO:0000313" key="8">
    <source>
        <dbReference type="Proteomes" id="UP000079169"/>
    </source>
</evidence>
<dbReference type="PANTHER" id="PTHR48021:SF39">
    <property type="entry name" value="MAJOR FACILITATOR SUPERFAMILY (MFS) PROFILE DOMAIN-CONTAINING PROTEIN"/>
    <property type="match status" value="1"/>
</dbReference>
<sequence>MKQSNNNANDYTLTKDLIKDETEPEHILRYGKRSACSQIMVAVIQNFLLVAVGMSFGMPTVILGALNHRVATNETKMDTPNLIMDDEESSWLGSILFLIHPLGAVISGYLVEAAGRKKVMILVCIPFFVGWMLLYYAESVLMILAGTTAMGIGIGFCEGPIISYLGEVCEPRMRGSLTLLTGISGTLGILVIFFINALVDWRTTTLLSSIIPLLAMVMLFILPESPTWLISKGRLTQAEKSLRWVRGWCTKDEVREEFEQLVRDLAKAANDVDSASNKASRIDKIKDELNYFLQPEIRRPFNMILIFSRRLLH</sequence>
<feature type="transmembrane region" description="Helical" evidence="6">
    <location>
        <begin position="119"/>
        <end position="137"/>
    </location>
</feature>
<dbReference type="Proteomes" id="UP000079169">
    <property type="component" value="Unplaced"/>
</dbReference>
<dbReference type="SUPFAM" id="SSF103473">
    <property type="entry name" value="MFS general substrate transporter"/>
    <property type="match status" value="1"/>
</dbReference>
<evidence type="ECO:0000259" key="7">
    <source>
        <dbReference type="PROSITE" id="PS50850"/>
    </source>
</evidence>
<protein>
    <submittedName>
        <fullName evidence="9">Facilitated trehalose transporter Tret1-like</fullName>
    </submittedName>
</protein>
<evidence type="ECO:0000256" key="3">
    <source>
        <dbReference type="ARBA" id="ARBA00022989"/>
    </source>
</evidence>
<dbReference type="PANTHER" id="PTHR48021">
    <property type="match status" value="1"/>
</dbReference>
<dbReference type="PROSITE" id="PS50850">
    <property type="entry name" value="MFS"/>
    <property type="match status" value="1"/>
</dbReference>
<dbReference type="AlphaFoldDB" id="A0A3Q0IPQ6"/>
<name>A0A3Q0IPQ6_DIACI</name>
<feature type="domain" description="Major facilitator superfamily (MFS) profile" evidence="7">
    <location>
        <begin position="39"/>
        <end position="313"/>
    </location>
</feature>
<dbReference type="InterPro" id="IPR005828">
    <property type="entry name" value="MFS_sugar_transport-like"/>
</dbReference>
<keyword evidence="8" id="KW-1185">Reference proteome</keyword>
<evidence type="ECO:0000313" key="9">
    <source>
        <dbReference type="RefSeq" id="XP_026678269.1"/>
    </source>
</evidence>
<proteinExistence type="predicted"/>
<comment type="subcellular location">
    <subcellularLocation>
        <location evidence="1">Membrane</location>
        <topology evidence="1">Multi-pass membrane protein</topology>
    </subcellularLocation>
</comment>
<evidence type="ECO:0000256" key="4">
    <source>
        <dbReference type="ARBA" id="ARBA00023136"/>
    </source>
</evidence>
<dbReference type="Gene3D" id="1.20.1250.20">
    <property type="entry name" value="MFS general substrate transporter like domains"/>
    <property type="match status" value="1"/>
</dbReference>
<evidence type="ECO:0000256" key="2">
    <source>
        <dbReference type="ARBA" id="ARBA00022692"/>
    </source>
</evidence>
<dbReference type="STRING" id="121845.A0A3Q0IPQ6"/>
<feature type="transmembrane region" description="Helical" evidence="6">
    <location>
        <begin position="91"/>
        <end position="112"/>
    </location>
</feature>
<dbReference type="PaxDb" id="121845-A0A3Q0IPQ6"/>
<evidence type="ECO:0000256" key="1">
    <source>
        <dbReference type="ARBA" id="ARBA00004141"/>
    </source>
</evidence>
<feature type="coiled-coil region" evidence="5">
    <location>
        <begin position="251"/>
        <end position="278"/>
    </location>
</feature>
<keyword evidence="2 6" id="KW-0812">Transmembrane</keyword>
<dbReference type="GeneID" id="103507647"/>
<dbReference type="OMA" id="VNTEMEI"/>
<dbReference type="GO" id="GO:0016020">
    <property type="term" value="C:membrane"/>
    <property type="evidence" value="ECO:0007669"/>
    <property type="project" value="UniProtKB-SubCell"/>
</dbReference>
<dbReference type="RefSeq" id="XP_026678269.1">
    <property type="nucleotide sequence ID" value="XM_026822468.1"/>
</dbReference>
<accession>A0A3Q0IPQ6</accession>
<feature type="transmembrane region" description="Helical" evidence="6">
    <location>
        <begin position="39"/>
        <end position="66"/>
    </location>
</feature>
<keyword evidence="4 6" id="KW-0472">Membrane</keyword>